<gene>
    <name evidence="1" type="ORF">SAMN04488524_4430</name>
</gene>
<dbReference type="SUPFAM" id="SSF54593">
    <property type="entry name" value="Glyoxalase/Bleomycin resistance protein/Dihydroxybiphenyl dioxygenase"/>
    <property type="match status" value="1"/>
</dbReference>
<accession>A0A1W2E2Q2</accession>
<protein>
    <recommendedName>
        <fullName evidence="3">Glyoxalase-like domain-containing protein</fullName>
    </recommendedName>
</protein>
<dbReference type="RefSeq" id="WP_084241208.1">
    <property type="nucleotide sequence ID" value="NZ_FWXT01000004.1"/>
</dbReference>
<dbReference type="EMBL" id="FWXT01000004">
    <property type="protein sequence ID" value="SMD04094.1"/>
    <property type="molecule type" value="Genomic_DNA"/>
</dbReference>
<dbReference type="OrthoDB" id="66829at2"/>
<dbReference type="Gene3D" id="3.10.180.10">
    <property type="entry name" value="2,3-Dihydroxybiphenyl 1,2-Dioxygenase, domain 1"/>
    <property type="match status" value="1"/>
</dbReference>
<evidence type="ECO:0000313" key="1">
    <source>
        <dbReference type="EMBL" id="SMD04094.1"/>
    </source>
</evidence>
<name>A0A1W2E2Q2_9SPHI</name>
<evidence type="ECO:0000313" key="2">
    <source>
        <dbReference type="Proteomes" id="UP000192756"/>
    </source>
</evidence>
<keyword evidence="2" id="KW-1185">Reference proteome</keyword>
<reference evidence="2" key="1">
    <citation type="submission" date="2017-04" db="EMBL/GenBank/DDBJ databases">
        <authorList>
            <person name="Varghese N."/>
            <person name="Submissions S."/>
        </authorList>
    </citation>
    <scope>NUCLEOTIDE SEQUENCE [LARGE SCALE GENOMIC DNA]</scope>
    <source>
        <strain evidence="2">DSM 12126</strain>
    </source>
</reference>
<organism evidence="1 2">
    <name type="scientific">Pedobacter africanus</name>
    <dbReference type="NCBI Taxonomy" id="151894"/>
    <lineage>
        <taxon>Bacteria</taxon>
        <taxon>Pseudomonadati</taxon>
        <taxon>Bacteroidota</taxon>
        <taxon>Sphingobacteriia</taxon>
        <taxon>Sphingobacteriales</taxon>
        <taxon>Sphingobacteriaceae</taxon>
        <taxon>Pedobacter</taxon>
    </lineage>
</organism>
<dbReference type="InterPro" id="IPR029068">
    <property type="entry name" value="Glyas_Bleomycin-R_OHBP_Dase"/>
</dbReference>
<sequence>MALQQILPKVFYSDIHVGLKFFIDGMGFTLGYHDDSLYIVNRDDITFLLVDSKEFAQGDRPEIRIATNDIEAIYREIKARAPEILHPNSNKVVAKPWGLKEFATLDPTTVCIIFQQAIWSFAKA</sequence>
<dbReference type="AlphaFoldDB" id="A0A1W2E2Q2"/>
<proteinExistence type="predicted"/>
<evidence type="ECO:0008006" key="3">
    <source>
        <dbReference type="Google" id="ProtNLM"/>
    </source>
</evidence>
<dbReference type="Proteomes" id="UP000192756">
    <property type="component" value="Unassembled WGS sequence"/>
</dbReference>
<dbReference type="STRING" id="151894.SAMN04488524_4430"/>